<dbReference type="EMBL" id="BSPK01000017">
    <property type="protein sequence ID" value="GLS62841.1"/>
    <property type="molecule type" value="Genomic_DNA"/>
</dbReference>
<comment type="caution">
    <text evidence="3">The sequence shown here is derived from an EMBL/GenBank/DDBJ whole genome shotgun (WGS) entry which is preliminary data.</text>
</comment>
<evidence type="ECO:0000313" key="3">
    <source>
        <dbReference type="EMBL" id="GEP04469.1"/>
    </source>
</evidence>
<protein>
    <recommendedName>
        <fullName evidence="7">Amidase</fullName>
    </recommendedName>
</protein>
<feature type="region of interest" description="Disordered" evidence="1">
    <location>
        <begin position="22"/>
        <end position="144"/>
    </location>
</feature>
<evidence type="ECO:0000313" key="5">
    <source>
        <dbReference type="Proteomes" id="UP000321960"/>
    </source>
</evidence>
<dbReference type="Proteomes" id="UP000321960">
    <property type="component" value="Unassembled WGS sequence"/>
</dbReference>
<dbReference type="PANTHER" id="PTHR31891">
    <property type="entry name" value="FORMAMIDASE C869.04-RELATED"/>
    <property type="match status" value="1"/>
</dbReference>
<dbReference type="GO" id="GO:0016811">
    <property type="term" value="F:hydrolase activity, acting on carbon-nitrogen (but not peptide) bonds, in linear amides"/>
    <property type="evidence" value="ECO:0007669"/>
    <property type="project" value="InterPro"/>
</dbReference>
<proteinExistence type="predicted"/>
<feature type="compositionally biased region" description="Basic and acidic residues" evidence="1">
    <location>
        <begin position="100"/>
        <end position="110"/>
    </location>
</feature>
<dbReference type="Gene3D" id="2.60.120.580">
    <property type="entry name" value="Acetamidase/Formamidase-like domains"/>
    <property type="match status" value="2"/>
</dbReference>
<reference evidence="3 5" key="3">
    <citation type="submission" date="2019-07" db="EMBL/GenBank/DDBJ databases">
        <title>Whole genome shotgun sequence of Methylobacterium oxalidis NBRC 107715.</title>
        <authorList>
            <person name="Hosoyama A."/>
            <person name="Uohara A."/>
            <person name="Ohji S."/>
            <person name="Ichikawa N."/>
        </authorList>
    </citation>
    <scope>NUCLEOTIDE SEQUENCE [LARGE SCALE GENOMIC DNA]</scope>
    <source>
        <strain evidence="3 5">NBRC 107715</strain>
    </source>
</reference>
<reference evidence="4" key="4">
    <citation type="submission" date="2023-01" db="EMBL/GenBank/DDBJ databases">
        <title>Draft genome sequence of Methylobacterium oxalidis strain NBRC 107715.</title>
        <authorList>
            <person name="Sun Q."/>
            <person name="Mori K."/>
        </authorList>
    </citation>
    <scope>NUCLEOTIDE SEQUENCE</scope>
    <source>
        <strain evidence="4">NBRC 107715</strain>
    </source>
</reference>
<gene>
    <name evidence="4" type="ORF">GCM10007888_12220</name>
    <name evidence="3" type="ORF">MOX02_25070</name>
</gene>
<feature type="compositionally biased region" description="Basic and acidic residues" evidence="1">
    <location>
        <begin position="39"/>
        <end position="49"/>
    </location>
</feature>
<dbReference type="InterPro" id="IPR004304">
    <property type="entry name" value="FmdA_AmdA"/>
</dbReference>
<feature type="compositionally biased region" description="Pro residues" evidence="1">
    <location>
        <begin position="69"/>
        <end position="84"/>
    </location>
</feature>
<dbReference type="RefSeq" id="WP_238179204.1">
    <property type="nucleotide sequence ID" value="NZ_BJZU01000045.1"/>
</dbReference>
<evidence type="ECO:0000313" key="4">
    <source>
        <dbReference type="EMBL" id="GLS62841.1"/>
    </source>
</evidence>
<keyword evidence="6" id="KW-1185">Reference proteome</keyword>
<evidence type="ECO:0000313" key="6">
    <source>
        <dbReference type="Proteomes" id="UP001156856"/>
    </source>
</evidence>
<dbReference type="Gene3D" id="3.10.28.20">
    <property type="entry name" value="Acetamidase/Formamidase-like domains"/>
    <property type="match status" value="2"/>
</dbReference>
<reference evidence="4" key="1">
    <citation type="journal article" date="2014" name="Int. J. Syst. Evol. Microbiol.">
        <title>Complete genome of a new Firmicutes species belonging to the dominant human colonic microbiota ('Ruminococcus bicirculans') reveals two chromosomes and a selective capacity to utilize plant glucans.</title>
        <authorList>
            <consortium name="NISC Comparative Sequencing Program"/>
            <person name="Wegmann U."/>
            <person name="Louis P."/>
            <person name="Goesmann A."/>
            <person name="Henrissat B."/>
            <person name="Duncan S.H."/>
            <person name="Flint H.J."/>
        </authorList>
    </citation>
    <scope>NUCLEOTIDE SEQUENCE</scope>
    <source>
        <strain evidence="4">NBRC 107715</strain>
    </source>
</reference>
<evidence type="ECO:0000256" key="2">
    <source>
        <dbReference type="SAM" id="SignalP"/>
    </source>
</evidence>
<dbReference type="EMBL" id="BJZU01000045">
    <property type="protein sequence ID" value="GEP04469.1"/>
    <property type="molecule type" value="Genomic_DNA"/>
</dbReference>
<dbReference type="Pfam" id="PF03069">
    <property type="entry name" value="FmdA_AmdA"/>
    <property type="match status" value="2"/>
</dbReference>
<dbReference type="PANTHER" id="PTHR31891:SF1">
    <property type="entry name" value="FORMAMIDASE C869.04-RELATED"/>
    <property type="match status" value="1"/>
</dbReference>
<reference evidence="6" key="2">
    <citation type="journal article" date="2019" name="Int. J. Syst. Evol. Microbiol.">
        <title>The Global Catalogue of Microorganisms (GCM) 10K type strain sequencing project: providing services to taxonomists for standard genome sequencing and annotation.</title>
        <authorList>
            <consortium name="The Broad Institute Genomics Platform"/>
            <consortium name="The Broad Institute Genome Sequencing Center for Infectious Disease"/>
            <person name="Wu L."/>
            <person name="Ma J."/>
        </authorList>
    </citation>
    <scope>NUCLEOTIDE SEQUENCE [LARGE SCALE GENOMIC DNA]</scope>
    <source>
        <strain evidence="6">NBRC 107715</strain>
    </source>
</reference>
<dbReference type="Proteomes" id="UP001156856">
    <property type="component" value="Unassembled WGS sequence"/>
</dbReference>
<dbReference type="SUPFAM" id="SSF141130">
    <property type="entry name" value="Acetamidase/Formamidase-like"/>
    <property type="match status" value="2"/>
</dbReference>
<feature type="compositionally biased region" description="Polar residues" evidence="1">
    <location>
        <begin position="25"/>
        <end position="38"/>
    </location>
</feature>
<keyword evidence="2" id="KW-0732">Signal</keyword>
<name>A0A512J3P2_9HYPH</name>
<feature type="compositionally biased region" description="Pro residues" evidence="1">
    <location>
        <begin position="126"/>
        <end position="135"/>
    </location>
</feature>
<evidence type="ECO:0000256" key="1">
    <source>
        <dbReference type="SAM" id="MobiDB-lite"/>
    </source>
</evidence>
<accession>A0A512J3P2</accession>
<organism evidence="3 5">
    <name type="scientific">Methylobacterium oxalidis</name>
    <dbReference type="NCBI Taxonomy" id="944322"/>
    <lineage>
        <taxon>Bacteria</taxon>
        <taxon>Pseudomonadati</taxon>
        <taxon>Pseudomonadota</taxon>
        <taxon>Alphaproteobacteria</taxon>
        <taxon>Hyphomicrobiales</taxon>
        <taxon>Methylobacteriaceae</taxon>
        <taxon>Methylobacterium</taxon>
    </lineage>
</organism>
<evidence type="ECO:0008006" key="7">
    <source>
        <dbReference type="Google" id="ProtNLM"/>
    </source>
</evidence>
<feature type="compositionally biased region" description="Low complexity" evidence="1">
    <location>
        <begin position="85"/>
        <end position="96"/>
    </location>
</feature>
<feature type="signal peptide" evidence="2">
    <location>
        <begin position="1"/>
        <end position="25"/>
    </location>
</feature>
<sequence>MSKSKSLAAVAGVGISLAFAGSAAAQGTPSGQPTPQTRQDARETKELERGGAGAGQDASEGQSLKIPQPTAPRQPSPTTAPPAPAEGAAPAGQTTPQTRQDARETKDQERSPGASKDATEGQTLRPPQPTAPPQADPKNSKTFLPFVYGPLEQSGMKAASREGSPTTYLLSATPATTQWGWFDNAEQPVLRIRSGDTVVMETMMHSHNQLVPGITIEQVKKTRTDYPGRGPHSLTGPVYVEGAEPGDVLRVRINKIVPRAYGMNFNIPGLFGQFPKEFPEGQIKFFYLDLEKMQTEFAPGITIPLKPFPGTVAVARAEPGRYSSVPPGRFAGNLDIRELSEGASLYVPVFVKGALLWSGDSHAVQGNGEVNLTALETAYKELNLTIEVLKGQRLEWPRIETQTDWITVGYDEDLDKALDLLKAETTKFLIEQRNVPSERAEQAMLDGWNCPISEVVNIVKGTYCMISKAADAPRPAPLPTQDTDEAFVTVARDARLGKAMDGASMAMINTIVEKKGLSRLDAYGLLSMTMDCRIAPHREGDKAVHCMVPKNLWTK</sequence>
<dbReference type="AlphaFoldDB" id="A0A512J3P2"/>
<feature type="chain" id="PRO_5022178249" description="Amidase" evidence="2">
    <location>
        <begin position="26"/>
        <end position="555"/>
    </location>
</feature>